<dbReference type="AlphaFoldDB" id="A0A4Y2PPM5"/>
<gene>
    <name evidence="1" type="ORF">AVEN_17456_1</name>
</gene>
<accession>A0A4Y2PPM5</accession>
<name>A0A4Y2PPM5_ARAVE</name>
<reference evidence="1 2" key="1">
    <citation type="journal article" date="2019" name="Sci. Rep.">
        <title>Orb-weaving spider Araneus ventricosus genome elucidates the spidroin gene catalogue.</title>
        <authorList>
            <person name="Kono N."/>
            <person name="Nakamura H."/>
            <person name="Ohtoshi R."/>
            <person name="Moran D.A.P."/>
            <person name="Shinohara A."/>
            <person name="Yoshida Y."/>
            <person name="Fujiwara M."/>
            <person name="Mori M."/>
            <person name="Tomita M."/>
            <person name="Arakawa K."/>
        </authorList>
    </citation>
    <scope>NUCLEOTIDE SEQUENCE [LARGE SCALE GENOMIC DNA]</scope>
</reference>
<evidence type="ECO:0000313" key="2">
    <source>
        <dbReference type="Proteomes" id="UP000499080"/>
    </source>
</evidence>
<comment type="caution">
    <text evidence="1">The sequence shown here is derived from an EMBL/GenBank/DDBJ whole genome shotgun (WGS) entry which is preliminary data.</text>
</comment>
<protein>
    <submittedName>
        <fullName evidence="1">Uncharacterized protein</fullName>
    </submittedName>
</protein>
<keyword evidence="2" id="KW-1185">Reference proteome</keyword>
<dbReference type="Proteomes" id="UP000499080">
    <property type="component" value="Unassembled WGS sequence"/>
</dbReference>
<proteinExistence type="predicted"/>
<evidence type="ECO:0000313" key="1">
    <source>
        <dbReference type="EMBL" id="GBN52197.1"/>
    </source>
</evidence>
<dbReference type="EMBL" id="BGPR01011624">
    <property type="protein sequence ID" value="GBN52197.1"/>
    <property type="molecule type" value="Genomic_DNA"/>
</dbReference>
<sequence length="124" mass="14112">MFQDQGNPMSEIRCWVIRILLEGTEELSSFESKDGGAWSRATIDIATPFAASATSLPLRKPLLLSLLLLRAMLRVAVYDMMIEMSGLRDIHSVTLLLFHECLLRHHYVITMTPLTFCLLEMHYG</sequence>
<organism evidence="1 2">
    <name type="scientific">Araneus ventricosus</name>
    <name type="common">Orbweaver spider</name>
    <name type="synonym">Epeira ventricosa</name>
    <dbReference type="NCBI Taxonomy" id="182803"/>
    <lineage>
        <taxon>Eukaryota</taxon>
        <taxon>Metazoa</taxon>
        <taxon>Ecdysozoa</taxon>
        <taxon>Arthropoda</taxon>
        <taxon>Chelicerata</taxon>
        <taxon>Arachnida</taxon>
        <taxon>Araneae</taxon>
        <taxon>Araneomorphae</taxon>
        <taxon>Entelegynae</taxon>
        <taxon>Araneoidea</taxon>
        <taxon>Araneidae</taxon>
        <taxon>Araneus</taxon>
    </lineage>
</organism>